<dbReference type="InterPro" id="IPR050636">
    <property type="entry name" value="C2H2-ZF_domain-containing"/>
</dbReference>
<evidence type="ECO:0000313" key="11">
    <source>
        <dbReference type="EMBL" id="KAK7930372.1"/>
    </source>
</evidence>
<evidence type="ECO:0000256" key="5">
    <source>
        <dbReference type="ARBA" id="ARBA00022833"/>
    </source>
</evidence>
<comment type="caution">
    <text evidence="11">The sequence shown here is derived from an EMBL/GenBank/DDBJ whole genome shotgun (WGS) entry which is preliminary data.</text>
</comment>
<dbReference type="Gene3D" id="3.30.160.60">
    <property type="entry name" value="Classic Zinc Finger"/>
    <property type="match status" value="3"/>
</dbReference>
<reference evidence="12" key="1">
    <citation type="submission" date="2024-04" db="EMBL/GenBank/DDBJ databases">
        <title>Salinicola lusitanus LLJ914,a marine bacterium isolated from the Okinawa Trough.</title>
        <authorList>
            <person name="Li J."/>
        </authorList>
    </citation>
    <scope>NUCLEOTIDE SEQUENCE [LARGE SCALE GENOMIC DNA]</scope>
</reference>
<keyword evidence="8" id="KW-0539">Nucleus</keyword>
<keyword evidence="3" id="KW-0677">Repeat</keyword>
<dbReference type="PANTHER" id="PTHR47772">
    <property type="entry name" value="ZINC FINGER PROTEIN 200"/>
    <property type="match status" value="1"/>
</dbReference>
<evidence type="ECO:0000259" key="10">
    <source>
        <dbReference type="PROSITE" id="PS50157"/>
    </source>
</evidence>
<organism evidence="11 12">
    <name type="scientific">Mugilogobius chulae</name>
    <name type="common">yellowstripe goby</name>
    <dbReference type="NCBI Taxonomy" id="88201"/>
    <lineage>
        <taxon>Eukaryota</taxon>
        <taxon>Metazoa</taxon>
        <taxon>Chordata</taxon>
        <taxon>Craniata</taxon>
        <taxon>Vertebrata</taxon>
        <taxon>Euteleostomi</taxon>
        <taxon>Actinopterygii</taxon>
        <taxon>Neopterygii</taxon>
        <taxon>Teleostei</taxon>
        <taxon>Neoteleostei</taxon>
        <taxon>Acanthomorphata</taxon>
        <taxon>Gobiaria</taxon>
        <taxon>Gobiiformes</taxon>
        <taxon>Gobioidei</taxon>
        <taxon>Gobiidae</taxon>
        <taxon>Gobionellinae</taxon>
        <taxon>Mugilogobius</taxon>
    </lineage>
</organism>
<dbReference type="EMBL" id="JBBPFD010000004">
    <property type="protein sequence ID" value="KAK7930372.1"/>
    <property type="molecule type" value="Genomic_DNA"/>
</dbReference>
<dbReference type="SUPFAM" id="SSF57667">
    <property type="entry name" value="beta-beta-alpha zinc fingers"/>
    <property type="match status" value="3"/>
</dbReference>
<evidence type="ECO:0000256" key="1">
    <source>
        <dbReference type="ARBA" id="ARBA00004123"/>
    </source>
</evidence>
<dbReference type="InterPro" id="IPR036236">
    <property type="entry name" value="Znf_C2H2_sf"/>
</dbReference>
<evidence type="ECO:0000256" key="8">
    <source>
        <dbReference type="ARBA" id="ARBA00023242"/>
    </source>
</evidence>
<comment type="subcellular location">
    <subcellularLocation>
        <location evidence="1">Nucleus</location>
    </subcellularLocation>
</comment>
<proteinExistence type="predicted"/>
<gene>
    <name evidence="11" type="ORF">WMY93_006767</name>
</gene>
<feature type="domain" description="C2H2-type" evidence="10">
    <location>
        <begin position="164"/>
        <end position="191"/>
    </location>
</feature>
<keyword evidence="12" id="KW-1185">Reference proteome</keyword>
<accession>A0AAW0PNC8</accession>
<feature type="domain" description="C2H2-type" evidence="10">
    <location>
        <begin position="225"/>
        <end position="252"/>
    </location>
</feature>
<dbReference type="Pfam" id="PF00096">
    <property type="entry name" value="zf-C2H2"/>
    <property type="match status" value="2"/>
</dbReference>
<dbReference type="PANTHER" id="PTHR47772:SF13">
    <property type="entry name" value="GASTRULA ZINC FINGER PROTEIN XLCGF49.1-LIKE-RELATED"/>
    <property type="match status" value="1"/>
</dbReference>
<keyword evidence="4 9" id="KW-0863">Zinc-finger</keyword>
<dbReference type="GO" id="GO:0008270">
    <property type="term" value="F:zinc ion binding"/>
    <property type="evidence" value="ECO:0007669"/>
    <property type="project" value="UniProtKB-KW"/>
</dbReference>
<keyword evidence="6" id="KW-0805">Transcription regulation</keyword>
<dbReference type="Pfam" id="PF13912">
    <property type="entry name" value="zf-C2H2_6"/>
    <property type="match status" value="1"/>
</dbReference>
<evidence type="ECO:0000256" key="3">
    <source>
        <dbReference type="ARBA" id="ARBA00022737"/>
    </source>
</evidence>
<name>A0AAW0PNC8_9GOBI</name>
<dbReference type="FunFam" id="3.30.160.60:FF:000446">
    <property type="entry name" value="Zinc finger protein"/>
    <property type="match status" value="2"/>
</dbReference>
<dbReference type="GO" id="GO:0005634">
    <property type="term" value="C:nucleus"/>
    <property type="evidence" value="ECO:0007669"/>
    <property type="project" value="UniProtKB-SubCell"/>
</dbReference>
<dbReference type="InterPro" id="IPR013087">
    <property type="entry name" value="Znf_C2H2_type"/>
</dbReference>
<keyword evidence="7" id="KW-0804">Transcription</keyword>
<sequence length="297" mass="33428">MYPWLGNPVLHTDRSERERVFAAFLNVSNFPDSTASSSSRRCPVQAGLRAECHYVTGEKCRIGRRRRRPKRLLQAGASTLQHAAAADRKLVQRSVEQKRDLTAAQTVGGALSGSQTYGSTGVFTLKLNLTAVQTTFQLFSLRQEVSNKHNLKQHLEVQSRARPYSCSDCGRSFKSNSLLHSHMFVHTEEKPYSCSSVGGASGGGLSCRSTRSLTLERKHTDQQPFRCSVCDKSFKHEKNLHIHRSVHSDRAHNCSVCGKRFGNETRLTKHMSVHSEQRTYSCSDCDRTFKWKSYSTN</sequence>
<dbReference type="PROSITE" id="PS00028">
    <property type="entry name" value="ZINC_FINGER_C2H2_1"/>
    <property type="match status" value="3"/>
</dbReference>
<dbReference type="FunFam" id="3.30.160.60:FF:000478">
    <property type="entry name" value="Zinc finger protein 133"/>
    <property type="match status" value="1"/>
</dbReference>
<dbReference type="AlphaFoldDB" id="A0AAW0PNC8"/>
<feature type="domain" description="C2H2-type" evidence="10">
    <location>
        <begin position="252"/>
        <end position="279"/>
    </location>
</feature>
<evidence type="ECO:0000256" key="2">
    <source>
        <dbReference type="ARBA" id="ARBA00022723"/>
    </source>
</evidence>
<keyword evidence="2" id="KW-0479">Metal-binding</keyword>
<dbReference type="PROSITE" id="PS50157">
    <property type="entry name" value="ZINC_FINGER_C2H2_2"/>
    <property type="match status" value="3"/>
</dbReference>
<dbReference type="SMART" id="SM00355">
    <property type="entry name" value="ZnF_C2H2"/>
    <property type="match status" value="3"/>
</dbReference>
<keyword evidence="5" id="KW-0862">Zinc</keyword>
<evidence type="ECO:0000256" key="6">
    <source>
        <dbReference type="ARBA" id="ARBA00023015"/>
    </source>
</evidence>
<protein>
    <recommendedName>
        <fullName evidence="10">C2H2-type domain-containing protein</fullName>
    </recommendedName>
</protein>
<evidence type="ECO:0000313" key="12">
    <source>
        <dbReference type="Proteomes" id="UP001460270"/>
    </source>
</evidence>
<evidence type="ECO:0000256" key="4">
    <source>
        <dbReference type="ARBA" id="ARBA00022771"/>
    </source>
</evidence>
<dbReference type="Proteomes" id="UP001460270">
    <property type="component" value="Unassembled WGS sequence"/>
</dbReference>
<evidence type="ECO:0000256" key="7">
    <source>
        <dbReference type="ARBA" id="ARBA00023163"/>
    </source>
</evidence>
<evidence type="ECO:0000256" key="9">
    <source>
        <dbReference type="PROSITE-ProRule" id="PRU00042"/>
    </source>
</evidence>